<dbReference type="GO" id="GO:0046872">
    <property type="term" value="F:metal ion binding"/>
    <property type="evidence" value="ECO:0007669"/>
    <property type="project" value="UniProtKB-KW"/>
</dbReference>
<feature type="chain" id="PRO_5026152977" description="Cytochrome c domain-containing protein" evidence="7">
    <location>
        <begin position="24"/>
        <end position="128"/>
    </location>
</feature>
<keyword evidence="4" id="KW-0249">Electron transport</keyword>
<evidence type="ECO:0000313" key="9">
    <source>
        <dbReference type="EMBL" id="BBP46455.1"/>
    </source>
</evidence>
<dbReference type="RefSeq" id="WP_173273062.1">
    <property type="nucleotide sequence ID" value="NZ_AP021889.1"/>
</dbReference>
<dbReference type="Proteomes" id="UP000501726">
    <property type="component" value="Chromosome"/>
</dbReference>
<keyword evidence="1" id="KW-0813">Transport</keyword>
<keyword evidence="2 6" id="KW-0349">Heme</keyword>
<accession>A0A6F8PWF9</accession>
<protein>
    <recommendedName>
        <fullName evidence="8">Cytochrome c domain-containing protein</fullName>
    </recommendedName>
</protein>
<dbReference type="InterPro" id="IPR036909">
    <property type="entry name" value="Cyt_c-like_dom_sf"/>
</dbReference>
<dbReference type="PROSITE" id="PS51007">
    <property type="entry name" value="CYTC"/>
    <property type="match status" value="1"/>
</dbReference>
<dbReference type="GO" id="GO:0009055">
    <property type="term" value="F:electron transfer activity"/>
    <property type="evidence" value="ECO:0007669"/>
    <property type="project" value="InterPro"/>
</dbReference>
<feature type="domain" description="Cytochrome c" evidence="8">
    <location>
        <begin position="20"/>
        <end position="114"/>
    </location>
</feature>
<keyword evidence="10" id="KW-1185">Reference proteome</keyword>
<dbReference type="KEGG" id="tse:THMIRHAS_18280"/>
<dbReference type="GO" id="GO:0020037">
    <property type="term" value="F:heme binding"/>
    <property type="evidence" value="ECO:0007669"/>
    <property type="project" value="InterPro"/>
</dbReference>
<evidence type="ECO:0000259" key="8">
    <source>
        <dbReference type="PROSITE" id="PS51007"/>
    </source>
</evidence>
<organism evidence="9 10">
    <name type="scientific">Thiosulfatimonas sediminis</name>
    <dbReference type="NCBI Taxonomy" id="2675054"/>
    <lineage>
        <taxon>Bacteria</taxon>
        <taxon>Pseudomonadati</taxon>
        <taxon>Pseudomonadota</taxon>
        <taxon>Gammaproteobacteria</taxon>
        <taxon>Thiotrichales</taxon>
        <taxon>Piscirickettsiaceae</taxon>
        <taxon>Thiosulfatimonas</taxon>
    </lineage>
</organism>
<dbReference type="PANTHER" id="PTHR33751">
    <property type="entry name" value="CBB3-TYPE CYTOCHROME C OXIDASE SUBUNIT FIXP"/>
    <property type="match status" value="1"/>
</dbReference>
<evidence type="ECO:0000256" key="7">
    <source>
        <dbReference type="SAM" id="SignalP"/>
    </source>
</evidence>
<sequence length="128" mass="13904">MKKTLLVSLISASALFGMNAANASGALIPADEFAKDPAIPGKMLGDNCSACHGTLGRFYDESMPPLAGIPRDVFIKLMQDFKNEVRPSIVMNHVAKVFTDAEIERMADYFAAQADKPWKDENVLQGAQ</sequence>
<dbReference type="InterPro" id="IPR009056">
    <property type="entry name" value="Cyt_c-like_dom"/>
</dbReference>
<proteinExistence type="predicted"/>
<gene>
    <name evidence="9" type="ORF">THMIRHAS_18280</name>
</gene>
<keyword evidence="7" id="KW-0732">Signal</keyword>
<dbReference type="SUPFAM" id="SSF46626">
    <property type="entry name" value="Cytochrome c"/>
    <property type="match status" value="1"/>
</dbReference>
<evidence type="ECO:0000256" key="6">
    <source>
        <dbReference type="PROSITE-ProRule" id="PRU00433"/>
    </source>
</evidence>
<dbReference type="AlphaFoldDB" id="A0A6F8PWF9"/>
<name>A0A6F8PWF9_9GAMM</name>
<keyword evidence="3 6" id="KW-0479">Metal-binding</keyword>
<dbReference type="EMBL" id="AP021889">
    <property type="protein sequence ID" value="BBP46455.1"/>
    <property type="molecule type" value="Genomic_DNA"/>
</dbReference>
<dbReference type="PANTHER" id="PTHR33751:SF9">
    <property type="entry name" value="CYTOCHROME C4"/>
    <property type="match status" value="1"/>
</dbReference>
<evidence type="ECO:0000256" key="3">
    <source>
        <dbReference type="ARBA" id="ARBA00022723"/>
    </source>
</evidence>
<evidence type="ECO:0000256" key="4">
    <source>
        <dbReference type="ARBA" id="ARBA00022982"/>
    </source>
</evidence>
<keyword evidence="5 6" id="KW-0408">Iron</keyword>
<feature type="signal peptide" evidence="7">
    <location>
        <begin position="1"/>
        <end position="23"/>
    </location>
</feature>
<reference evidence="10" key="1">
    <citation type="submission" date="2019-11" db="EMBL/GenBank/DDBJ databases">
        <title>Isolation and characterization of two novel species in the genus Thiomicrorhabdus.</title>
        <authorList>
            <person name="Mochizuki J."/>
            <person name="Kojima H."/>
            <person name="Fukui M."/>
        </authorList>
    </citation>
    <scope>NUCLEOTIDE SEQUENCE [LARGE SCALE GENOMIC DNA]</scope>
    <source>
        <strain evidence="10">aks77</strain>
    </source>
</reference>
<evidence type="ECO:0000256" key="2">
    <source>
        <dbReference type="ARBA" id="ARBA00022617"/>
    </source>
</evidence>
<evidence type="ECO:0000256" key="1">
    <source>
        <dbReference type="ARBA" id="ARBA00022448"/>
    </source>
</evidence>
<evidence type="ECO:0000313" key="10">
    <source>
        <dbReference type="Proteomes" id="UP000501726"/>
    </source>
</evidence>
<evidence type="ECO:0000256" key="5">
    <source>
        <dbReference type="ARBA" id="ARBA00023004"/>
    </source>
</evidence>
<dbReference type="InterPro" id="IPR050597">
    <property type="entry name" value="Cytochrome_c_Oxidase_Subunit"/>
</dbReference>
<dbReference type="Gene3D" id="1.10.760.10">
    <property type="entry name" value="Cytochrome c-like domain"/>
    <property type="match status" value="1"/>
</dbReference>